<evidence type="ECO:0000313" key="2">
    <source>
        <dbReference type="EMBL" id="QJE96926.1"/>
    </source>
</evidence>
<proteinExistence type="predicted"/>
<accession>A0A858RIA2</accession>
<evidence type="ECO:0000256" key="1">
    <source>
        <dbReference type="SAM" id="SignalP"/>
    </source>
</evidence>
<feature type="signal peptide" evidence="1">
    <location>
        <begin position="1"/>
        <end position="21"/>
    </location>
</feature>
<keyword evidence="1" id="KW-0732">Signal</keyword>
<feature type="chain" id="PRO_5032429389" evidence="1">
    <location>
        <begin position="22"/>
        <end position="557"/>
    </location>
</feature>
<dbReference type="EMBL" id="CP051774">
    <property type="protein sequence ID" value="QJE96926.1"/>
    <property type="molecule type" value="Genomic_DNA"/>
</dbReference>
<evidence type="ECO:0000313" key="3">
    <source>
        <dbReference type="Proteomes" id="UP000501812"/>
    </source>
</evidence>
<dbReference type="Proteomes" id="UP000501812">
    <property type="component" value="Chromosome"/>
</dbReference>
<organism evidence="2 3">
    <name type="scientific">Luteolibacter luteus</name>
    <dbReference type="NCBI Taxonomy" id="2728835"/>
    <lineage>
        <taxon>Bacteria</taxon>
        <taxon>Pseudomonadati</taxon>
        <taxon>Verrucomicrobiota</taxon>
        <taxon>Verrucomicrobiia</taxon>
        <taxon>Verrucomicrobiales</taxon>
        <taxon>Verrucomicrobiaceae</taxon>
        <taxon>Luteolibacter</taxon>
    </lineage>
</organism>
<reference evidence="2 3" key="1">
    <citation type="submission" date="2020-04" db="EMBL/GenBank/DDBJ databases">
        <title>Luteolibacter sp. G-1-1-1 isolated from soil.</title>
        <authorList>
            <person name="Dahal R.H."/>
        </authorList>
    </citation>
    <scope>NUCLEOTIDE SEQUENCE [LARGE SCALE GENOMIC DNA]</scope>
    <source>
        <strain evidence="2 3">G-1-1-1</strain>
    </source>
</reference>
<name>A0A858RIA2_9BACT</name>
<dbReference type="AlphaFoldDB" id="A0A858RIA2"/>
<dbReference type="RefSeq" id="WP_169455326.1">
    <property type="nucleotide sequence ID" value="NZ_CP051774.1"/>
</dbReference>
<protein>
    <submittedName>
        <fullName evidence="2">Uncharacterized protein</fullName>
    </submittedName>
</protein>
<gene>
    <name evidence="2" type="ORF">HHL09_14400</name>
</gene>
<dbReference type="KEGG" id="luo:HHL09_14400"/>
<sequence>MKSPALFLPAFLLLSAASAFAQWQTTTYSLKGGWNAIHLSGDATYQPLETLLPTEVLEVWRWNPNPEQVQFTESPLIPSAGTPEWSVWKRGDAANSSLSLLSGQASYLVKCSGTASNSYSVPILQSPRPPSNKWVRSGANLMGFPAFQSGGSSPLMGSYFASFPIATAANTRIFKYVGGDLGAGNPLQIFSPASERLDRTKAYWFSADVVGNFYAPLEVSLSTEEGLTFGRSGSIVSARIRNRTSAPMSVTFSPVSSEAAPLGQQGITGPVPLTRRSFNTGAVQWEETPITGAFQEVIAPQTTIEVSFGIDRASMADEPADAYFASFLRLTDSGGLMDIYLPSSATKSSLAGLWIGDITLNQVSNASTATGNTPASFPLRTLLHVADDGTASLLSKVFIGKLAAGAHDLGICTEESLLDSSSLATAQRLVAAHMPLDRVLSSGSGSVALGDTLTRTIQIPFNDPTNPFVHQYHPDHDNKNARGQAVGAGVESYNVTRTCTFTFTASPLPGSQPSGWGSNTIGGTYEETITGLHRNPTTLTGTFELRRANELGTLHLP</sequence>
<keyword evidence="3" id="KW-1185">Reference proteome</keyword>